<keyword evidence="6 7" id="KW-0472">Membrane</keyword>
<organism evidence="10">
    <name type="scientific">Streptantibioticus silvisoli</name>
    <dbReference type="NCBI Taxonomy" id="2705255"/>
    <lineage>
        <taxon>Bacteria</taxon>
        <taxon>Bacillati</taxon>
        <taxon>Actinomycetota</taxon>
        <taxon>Actinomycetes</taxon>
        <taxon>Kitasatosporales</taxon>
        <taxon>Streptomycetaceae</taxon>
        <taxon>Streptantibioticus</taxon>
    </lineage>
</organism>
<evidence type="ECO:0000259" key="8">
    <source>
        <dbReference type="PROSITE" id="PS50893"/>
    </source>
</evidence>
<proteinExistence type="predicted"/>
<comment type="caution">
    <text evidence="10">The sequence shown here is derived from an EMBL/GenBank/DDBJ whole genome shotgun (WGS) entry which is preliminary data.</text>
</comment>
<evidence type="ECO:0000256" key="4">
    <source>
        <dbReference type="ARBA" id="ARBA00022840"/>
    </source>
</evidence>
<dbReference type="GO" id="GO:0140359">
    <property type="term" value="F:ABC-type transporter activity"/>
    <property type="evidence" value="ECO:0007669"/>
    <property type="project" value="InterPro"/>
</dbReference>
<feature type="domain" description="ABC transporter" evidence="8">
    <location>
        <begin position="366"/>
        <end position="613"/>
    </location>
</feature>
<evidence type="ECO:0000259" key="9">
    <source>
        <dbReference type="PROSITE" id="PS50929"/>
    </source>
</evidence>
<dbReference type="InterPro" id="IPR039421">
    <property type="entry name" value="Type_1_exporter"/>
</dbReference>
<dbReference type="GO" id="GO:0016887">
    <property type="term" value="F:ATP hydrolysis activity"/>
    <property type="evidence" value="ECO:0007669"/>
    <property type="project" value="InterPro"/>
</dbReference>
<keyword evidence="2 7" id="KW-0812">Transmembrane</keyword>
<reference evidence="10" key="1">
    <citation type="submission" date="2023-05" db="EMBL/GenBank/DDBJ databases">
        <title>Streptantibioticus silvisoli sp. nov., acidotolerant actinomycetes 1 from pine litter.</title>
        <authorList>
            <person name="Swiecimska M."/>
            <person name="Golinska P."/>
            <person name="Sangal V."/>
            <person name="Wachnowicz B."/>
            <person name="Goodfellow M."/>
        </authorList>
    </citation>
    <scope>NUCLEOTIDE SEQUENCE</scope>
    <source>
        <strain evidence="10">SL13</strain>
    </source>
</reference>
<dbReference type="PROSITE" id="PS50893">
    <property type="entry name" value="ABC_TRANSPORTER_2"/>
    <property type="match status" value="1"/>
</dbReference>
<dbReference type="GO" id="GO:0005886">
    <property type="term" value="C:plasma membrane"/>
    <property type="evidence" value="ECO:0007669"/>
    <property type="project" value="UniProtKB-SubCell"/>
</dbReference>
<evidence type="ECO:0000256" key="7">
    <source>
        <dbReference type="SAM" id="Phobius"/>
    </source>
</evidence>
<evidence type="ECO:0000256" key="5">
    <source>
        <dbReference type="ARBA" id="ARBA00022989"/>
    </source>
</evidence>
<dbReference type="InterPro" id="IPR003439">
    <property type="entry name" value="ABC_transporter-like_ATP-bd"/>
</dbReference>
<gene>
    <name evidence="10" type="ORF">POF50_029035</name>
</gene>
<dbReference type="PROSITE" id="PS00211">
    <property type="entry name" value="ABC_TRANSPORTER_1"/>
    <property type="match status" value="1"/>
</dbReference>
<dbReference type="PANTHER" id="PTHR24221">
    <property type="entry name" value="ATP-BINDING CASSETTE SUB-FAMILY B"/>
    <property type="match status" value="1"/>
</dbReference>
<dbReference type="GO" id="GO:0034040">
    <property type="term" value="F:ATPase-coupled lipid transmembrane transporter activity"/>
    <property type="evidence" value="ECO:0007669"/>
    <property type="project" value="TreeGrafter"/>
</dbReference>
<dbReference type="Gene3D" id="3.40.50.300">
    <property type="entry name" value="P-loop containing nucleotide triphosphate hydrolases"/>
    <property type="match status" value="1"/>
</dbReference>
<evidence type="ECO:0000313" key="10">
    <source>
        <dbReference type="EMBL" id="MDI5973341.1"/>
    </source>
</evidence>
<evidence type="ECO:0000256" key="2">
    <source>
        <dbReference type="ARBA" id="ARBA00022692"/>
    </source>
</evidence>
<dbReference type="AlphaFoldDB" id="A0AA90H7H7"/>
<feature type="transmembrane region" description="Helical" evidence="7">
    <location>
        <begin position="273"/>
        <end position="292"/>
    </location>
</feature>
<accession>A0AA90H7H7</accession>
<dbReference type="Gene3D" id="1.20.1560.10">
    <property type="entry name" value="ABC transporter type 1, transmembrane domain"/>
    <property type="match status" value="1"/>
</dbReference>
<dbReference type="InterPro" id="IPR027417">
    <property type="entry name" value="P-loop_NTPase"/>
</dbReference>
<dbReference type="InterPro" id="IPR011527">
    <property type="entry name" value="ABC1_TM_dom"/>
</dbReference>
<dbReference type="PROSITE" id="PS50929">
    <property type="entry name" value="ABC_TM1F"/>
    <property type="match status" value="1"/>
</dbReference>
<dbReference type="SUPFAM" id="SSF90123">
    <property type="entry name" value="ABC transporter transmembrane region"/>
    <property type="match status" value="1"/>
</dbReference>
<sequence length="640" mass="67518">MARTSKQAAQMADTSKRSAASRPSSLYGVRALTLLGGSGFRAAPLLMTATTVLLIVGAAASVSGTVGYRVVIDSAAHHDARQAVTGAVLVAALFTVAWVCGIVGAMQNSMLTDRVALLINTRVGRLATAANGLELLEHPDKLSGLDQVRDNRRAIAGASRQFLRGLQTVIRGGGILVLLVTVYPPILIVPLLGVVPALAGRRASRLQEETDDDLAQDRRLLADLFRLTTTAETAKELRICGVTGDLAQRHAELGERIRTRTVRAAWRSAGWEAAGWLVYAIGFSGAIALLVWRAAHGHTSPGQVVMAVSLLRRAQSQVSGASDTAGAMGTAFRSARLLLELEDGIAAERVPPERSAAAPHRLDDGIRLEGVSFGYHGASTPVLREVDLRLPAGATVAIVGDNGAGKTTLVKLLTGMYRPTEGRITVDGTDLADIEPAAWREQTSAAFQDFVRYQWTARQTVGAGDLPRMPDECAVRGAVARADADDVLARLPDGLDSQLGRFFTGGTELSGGQWQRLALARALMRERPLLTVLDEPTAALDAATESALYARWGEAARAGAADRGAVTLLVSHRFSTVRTADLIVVLDGGRVTEVGGHEDLMAAGGPYARLFALQARGYLDGGPKLPAQPTGGRAAEADRG</sequence>
<dbReference type="InterPro" id="IPR036640">
    <property type="entry name" value="ABC1_TM_sf"/>
</dbReference>
<evidence type="ECO:0000256" key="3">
    <source>
        <dbReference type="ARBA" id="ARBA00022741"/>
    </source>
</evidence>
<dbReference type="SMART" id="SM00382">
    <property type="entry name" value="AAA"/>
    <property type="match status" value="1"/>
</dbReference>
<keyword evidence="3" id="KW-0547">Nucleotide-binding</keyword>
<evidence type="ECO:0000256" key="6">
    <source>
        <dbReference type="ARBA" id="ARBA00023136"/>
    </source>
</evidence>
<feature type="domain" description="ABC transmembrane type-1" evidence="9">
    <location>
        <begin position="49"/>
        <end position="330"/>
    </location>
</feature>
<feature type="transmembrane region" description="Helical" evidence="7">
    <location>
        <begin position="83"/>
        <end position="106"/>
    </location>
</feature>
<protein>
    <submittedName>
        <fullName evidence="10">ABC transporter ATP-binding protein</fullName>
    </submittedName>
</protein>
<keyword evidence="5 7" id="KW-1133">Transmembrane helix</keyword>
<dbReference type="SUPFAM" id="SSF52540">
    <property type="entry name" value="P-loop containing nucleoside triphosphate hydrolases"/>
    <property type="match status" value="1"/>
</dbReference>
<feature type="transmembrane region" description="Helical" evidence="7">
    <location>
        <begin position="52"/>
        <end position="71"/>
    </location>
</feature>
<name>A0AA90H7H7_9ACTN</name>
<dbReference type="RefSeq" id="WP_282699067.1">
    <property type="nucleotide sequence ID" value="NZ_JABXJJ020000044.1"/>
</dbReference>
<dbReference type="Pfam" id="PF00005">
    <property type="entry name" value="ABC_tran"/>
    <property type="match status" value="1"/>
</dbReference>
<comment type="subcellular location">
    <subcellularLocation>
        <location evidence="1">Cell membrane</location>
        <topology evidence="1">Multi-pass membrane protein</topology>
    </subcellularLocation>
</comment>
<dbReference type="EMBL" id="JABXJJ020000044">
    <property type="protein sequence ID" value="MDI5973341.1"/>
    <property type="molecule type" value="Genomic_DNA"/>
</dbReference>
<dbReference type="InterPro" id="IPR003593">
    <property type="entry name" value="AAA+_ATPase"/>
</dbReference>
<keyword evidence="4 10" id="KW-0067">ATP-binding</keyword>
<feature type="transmembrane region" description="Helical" evidence="7">
    <location>
        <begin position="175"/>
        <end position="199"/>
    </location>
</feature>
<dbReference type="InterPro" id="IPR017871">
    <property type="entry name" value="ABC_transporter-like_CS"/>
</dbReference>
<dbReference type="GO" id="GO:0005524">
    <property type="term" value="F:ATP binding"/>
    <property type="evidence" value="ECO:0007669"/>
    <property type="project" value="UniProtKB-KW"/>
</dbReference>
<evidence type="ECO:0000256" key="1">
    <source>
        <dbReference type="ARBA" id="ARBA00004651"/>
    </source>
</evidence>
<dbReference type="PANTHER" id="PTHR24221:SF654">
    <property type="entry name" value="ATP-BINDING CASSETTE SUB-FAMILY B MEMBER 6"/>
    <property type="match status" value="1"/>
</dbReference>